<evidence type="ECO:0000259" key="17">
    <source>
        <dbReference type="SMART" id="SM00642"/>
    </source>
</evidence>
<evidence type="ECO:0000256" key="3">
    <source>
        <dbReference type="ARBA" id="ARBA00008061"/>
    </source>
</evidence>
<evidence type="ECO:0000256" key="4">
    <source>
        <dbReference type="ARBA" id="ARBA00012595"/>
    </source>
</evidence>
<dbReference type="PANTHER" id="PTHR10357">
    <property type="entry name" value="ALPHA-AMYLASE FAMILY MEMBER"/>
    <property type="match status" value="1"/>
</dbReference>
<evidence type="ECO:0000256" key="15">
    <source>
        <dbReference type="PIRSR" id="PIRSR001024-4"/>
    </source>
</evidence>
<dbReference type="FunFam" id="3.20.20.80:FF:000120">
    <property type="entry name" value="Alpha-amylase A"/>
    <property type="match status" value="1"/>
</dbReference>
<evidence type="ECO:0000256" key="9">
    <source>
        <dbReference type="ARBA" id="ARBA00023157"/>
    </source>
</evidence>
<dbReference type="SMART" id="SM00642">
    <property type="entry name" value="Aamy"/>
    <property type="match status" value="1"/>
</dbReference>
<evidence type="ECO:0000256" key="6">
    <source>
        <dbReference type="ARBA" id="ARBA00022729"/>
    </source>
</evidence>
<evidence type="ECO:0000313" key="19">
    <source>
        <dbReference type="Proteomes" id="UP000800092"/>
    </source>
</evidence>
<feature type="active site" description="Nucleophile" evidence="13">
    <location>
        <position position="219"/>
    </location>
</feature>
<dbReference type="PANTHER" id="PTHR10357:SF215">
    <property type="entry name" value="ALPHA-AMYLASE 1"/>
    <property type="match status" value="1"/>
</dbReference>
<feature type="binding site" evidence="16">
    <location>
        <position position="367"/>
    </location>
    <ligand>
        <name>substrate</name>
    </ligand>
</feature>
<dbReference type="Pfam" id="PF09260">
    <property type="entry name" value="A_amylase_dom_C"/>
    <property type="match status" value="1"/>
</dbReference>
<sequence length="502" mass="54112">MVSIILLLLHSVSAATPSQWRNRAIYQVITDRFARTDGSTSATCNTGDRVYCGGTWKGIIQHLDYIKGMGFDAVWISPITFQLQGKTMWGESYAGYWQQDLYRLNGNFGTAADLKALSAALHAQGMYLMVDIVVNHNAWNGPPSAVNYTTFNPFNNPSNYHPFCEIDYSNTTSAQVCWLGDTNVPLPDLKTESPTVASTYQTWISQLMSNYSIDGLRLDTVLNVDPSFWPAFSRAAGSPYLVGEVYTGNTSTACAYQQSSSSSPILPGILNYPLYFPLSAAFASPSGNMTALAARIAEIHNACADTSLLAPFSENADVPRFASLTGDLVAAQNVLAFTLLADGVPVVYQGQEQHYSSVGGSGDPWNREALWFSGYQTQVPLYGLTKILLGLRKWAGGLDQGYWGYGMWAIYSDARTVVVRKGYPGRQVLAVLTNAGSQAPAHAVQLGADKTAATKGQVWMDVLGCGTVVADSNGGLNVTIPGGWPRVLFPQAALKGSGFCGQ</sequence>
<evidence type="ECO:0000256" key="13">
    <source>
        <dbReference type="PIRSR" id="PIRSR001024-1"/>
    </source>
</evidence>
<keyword evidence="12" id="KW-0326">Glycosidase</keyword>
<protein>
    <recommendedName>
        <fullName evidence="4">alpha-amylase</fullName>
        <ecNumber evidence="4">3.2.1.1</ecNumber>
    </recommendedName>
</protein>
<feature type="binding site" evidence="16">
    <location>
        <position position="136"/>
    </location>
    <ligand>
        <name>substrate</name>
    </ligand>
</feature>
<evidence type="ECO:0000256" key="2">
    <source>
        <dbReference type="ARBA" id="ARBA00001913"/>
    </source>
</evidence>
<dbReference type="SUPFAM" id="SSF51445">
    <property type="entry name" value="(Trans)glycosidases"/>
    <property type="match status" value="1"/>
</dbReference>
<feature type="disulfide bond" evidence="15">
    <location>
        <begin position="44"/>
        <end position="52"/>
    </location>
</feature>
<comment type="cofactor">
    <cofactor evidence="2">
        <name>Ca(2+)</name>
        <dbReference type="ChEBI" id="CHEBI:29108"/>
    </cofactor>
</comment>
<dbReference type="GO" id="GO:0005509">
    <property type="term" value="F:calcium ion binding"/>
    <property type="evidence" value="ECO:0007669"/>
    <property type="project" value="InterPro"/>
</dbReference>
<feature type="disulfide bond" evidence="15">
    <location>
        <begin position="164"/>
        <end position="177"/>
    </location>
</feature>
<feature type="disulfide bond" evidence="15">
    <location>
        <begin position="254"/>
        <end position="303"/>
    </location>
</feature>
<comment type="similarity">
    <text evidence="3">Belongs to the glycosyl hydrolase 13 family.</text>
</comment>
<evidence type="ECO:0000256" key="10">
    <source>
        <dbReference type="ARBA" id="ARBA00023180"/>
    </source>
</evidence>
<feature type="binding site" evidence="16">
    <location>
        <position position="97"/>
    </location>
    <ligand>
        <name>substrate</name>
    </ligand>
</feature>
<dbReference type="Gene3D" id="3.20.20.80">
    <property type="entry name" value="Glycosidases"/>
    <property type="match status" value="1"/>
</dbReference>
<feature type="active site" description="Proton donor" evidence="13">
    <location>
        <position position="244"/>
    </location>
</feature>
<dbReference type="PIRSF" id="PIRSF001024">
    <property type="entry name" value="Alph-amyl_fung"/>
    <property type="match status" value="1"/>
</dbReference>
<keyword evidence="6" id="KW-0732">Signal</keyword>
<evidence type="ECO:0000256" key="11">
    <source>
        <dbReference type="ARBA" id="ARBA00023277"/>
    </source>
</evidence>
<accession>A0A6A6HAP0</accession>
<dbReference type="InterPro" id="IPR015340">
    <property type="entry name" value="A_amylase_C_dom"/>
</dbReference>
<keyword evidence="7 18" id="KW-0378">Hydrolase</keyword>
<evidence type="ECO:0000256" key="7">
    <source>
        <dbReference type="ARBA" id="ARBA00022801"/>
    </source>
</evidence>
<keyword evidence="9 15" id="KW-1015">Disulfide bond</keyword>
<keyword evidence="19" id="KW-1185">Reference proteome</keyword>
<name>A0A6A6HAP0_VIRVR</name>
<dbReference type="Proteomes" id="UP000800092">
    <property type="component" value="Unassembled WGS sequence"/>
</dbReference>
<dbReference type="OrthoDB" id="204980at2759"/>
<dbReference type="InterPro" id="IPR017853">
    <property type="entry name" value="GH"/>
</dbReference>
<keyword evidence="5" id="KW-0479">Metal-binding</keyword>
<feature type="site" description="Transition state stabilizer" evidence="14">
    <location>
        <position position="317"/>
    </location>
</feature>
<keyword evidence="10" id="KW-0325">Glycoprotein</keyword>
<dbReference type="AlphaFoldDB" id="A0A6A6HAP0"/>
<feature type="domain" description="Glycosyl hydrolase family 13 catalytic" evidence="17">
    <location>
        <begin position="27"/>
        <end position="392"/>
    </location>
</feature>
<proteinExistence type="inferred from homology"/>
<evidence type="ECO:0000256" key="5">
    <source>
        <dbReference type="ARBA" id="ARBA00022723"/>
    </source>
</evidence>
<evidence type="ECO:0000256" key="14">
    <source>
        <dbReference type="PIRSR" id="PIRSR001024-2"/>
    </source>
</evidence>
<dbReference type="EC" id="3.2.1.1" evidence="4"/>
<dbReference type="SUPFAM" id="SSF51011">
    <property type="entry name" value="Glycosyl hydrolase domain"/>
    <property type="match status" value="1"/>
</dbReference>
<evidence type="ECO:0000313" key="18">
    <source>
        <dbReference type="EMBL" id="KAF2234560.1"/>
    </source>
</evidence>
<dbReference type="GO" id="GO:0016052">
    <property type="term" value="P:carbohydrate catabolic process"/>
    <property type="evidence" value="ECO:0007669"/>
    <property type="project" value="InterPro"/>
</dbReference>
<evidence type="ECO:0000256" key="1">
    <source>
        <dbReference type="ARBA" id="ARBA00000548"/>
    </source>
</evidence>
<dbReference type="CDD" id="cd11319">
    <property type="entry name" value="AmyAc_euk_AmyA"/>
    <property type="match status" value="1"/>
</dbReference>
<dbReference type="EMBL" id="ML991797">
    <property type="protein sequence ID" value="KAF2234560.1"/>
    <property type="molecule type" value="Genomic_DNA"/>
</dbReference>
<gene>
    <name evidence="18" type="ORF">EV356DRAFT_446292</name>
</gene>
<dbReference type="InterPro" id="IPR013777">
    <property type="entry name" value="A-amylase-like"/>
</dbReference>
<evidence type="ECO:0000256" key="12">
    <source>
        <dbReference type="ARBA" id="ARBA00023295"/>
    </source>
</evidence>
<feature type="binding site" evidence="16">
    <location>
        <position position="317"/>
    </location>
    <ligand>
        <name>substrate</name>
    </ligand>
</feature>
<comment type="catalytic activity">
    <reaction evidence="1">
        <text>Endohydrolysis of (1-&gt;4)-alpha-D-glucosidic linkages in polysaccharides containing three or more (1-&gt;4)-alpha-linked D-glucose units.</text>
        <dbReference type="EC" id="3.2.1.1"/>
    </reaction>
</comment>
<organism evidence="18 19">
    <name type="scientific">Viridothelium virens</name>
    <name type="common">Speckled blister lichen</name>
    <name type="synonym">Trypethelium virens</name>
    <dbReference type="NCBI Taxonomy" id="1048519"/>
    <lineage>
        <taxon>Eukaryota</taxon>
        <taxon>Fungi</taxon>
        <taxon>Dikarya</taxon>
        <taxon>Ascomycota</taxon>
        <taxon>Pezizomycotina</taxon>
        <taxon>Dothideomycetes</taxon>
        <taxon>Dothideomycetes incertae sedis</taxon>
        <taxon>Trypetheliales</taxon>
        <taxon>Trypetheliaceae</taxon>
        <taxon>Viridothelium</taxon>
    </lineage>
</organism>
<feature type="disulfide bond" evidence="15">
    <location>
        <begin position="465"/>
        <end position="500"/>
    </location>
</feature>
<dbReference type="InterPro" id="IPR006047">
    <property type="entry name" value="GH13_cat_dom"/>
</dbReference>
<dbReference type="Pfam" id="PF00128">
    <property type="entry name" value="Alpha-amylase"/>
    <property type="match status" value="1"/>
</dbReference>
<feature type="binding site" evidence="16">
    <location>
        <position position="217"/>
    </location>
    <ligand>
        <name>substrate</name>
    </ligand>
</feature>
<reference evidence="18" key="1">
    <citation type="journal article" date="2020" name="Stud. Mycol.">
        <title>101 Dothideomycetes genomes: a test case for predicting lifestyles and emergence of pathogens.</title>
        <authorList>
            <person name="Haridas S."/>
            <person name="Albert R."/>
            <person name="Binder M."/>
            <person name="Bloem J."/>
            <person name="Labutti K."/>
            <person name="Salamov A."/>
            <person name="Andreopoulos B."/>
            <person name="Baker S."/>
            <person name="Barry K."/>
            <person name="Bills G."/>
            <person name="Bluhm B."/>
            <person name="Cannon C."/>
            <person name="Castanera R."/>
            <person name="Culley D."/>
            <person name="Daum C."/>
            <person name="Ezra D."/>
            <person name="Gonzalez J."/>
            <person name="Henrissat B."/>
            <person name="Kuo A."/>
            <person name="Liang C."/>
            <person name="Lipzen A."/>
            <person name="Lutzoni F."/>
            <person name="Magnuson J."/>
            <person name="Mondo S."/>
            <person name="Nolan M."/>
            <person name="Ohm R."/>
            <person name="Pangilinan J."/>
            <person name="Park H.-J."/>
            <person name="Ramirez L."/>
            <person name="Alfaro M."/>
            <person name="Sun H."/>
            <person name="Tritt A."/>
            <person name="Yoshinaga Y."/>
            <person name="Zwiers L.-H."/>
            <person name="Turgeon B."/>
            <person name="Goodwin S."/>
            <person name="Spatafora J."/>
            <person name="Crous P."/>
            <person name="Grigoriev I."/>
        </authorList>
    </citation>
    <scope>NUCLEOTIDE SEQUENCE</scope>
    <source>
        <strain evidence="18">Tuck. ex Michener</strain>
    </source>
</reference>
<dbReference type="GO" id="GO:0004556">
    <property type="term" value="F:alpha-amylase activity"/>
    <property type="evidence" value="ECO:0007669"/>
    <property type="project" value="UniProtKB-EC"/>
</dbReference>
<dbReference type="InterPro" id="IPR013780">
    <property type="entry name" value="Glyco_hydro_b"/>
</dbReference>
<evidence type="ECO:0000256" key="8">
    <source>
        <dbReference type="ARBA" id="ARBA00022837"/>
    </source>
</evidence>
<keyword evidence="11" id="KW-0119">Carbohydrate metabolism</keyword>
<evidence type="ECO:0000256" key="16">
    <source>
        <dbReference type="PIRSR" id="PIRSR001024-5"/>
    </source>
</evidence>
<keyword evidence="8" id="KW-0106">Calcium</keyword>
<dbReference type="Gene3D" id="2.60.40.1180">
    <property type="entry name" value="Golgi alpha-mannosidase II"/>
    <property type="match status" value="1"/>
</dbReference>
<feature type="binding site" evidence="16">
    <location>
        <position position="248"/>
    </location>
    <ligand>
        <name>substrate</name>
    </ligand>
</feature>